<dbReference type="PANTHER" id="PTHR13847:SF281">
    <property type="entry name" value="FAD DEPENDENT OXIDOREDUCTASE DOMAIN-CONTAINING PROTEIN"/>
    <property type="match status" value="1"/>
</dbReference>
<proteinExistence type="predicted"/>
<evidence type="ECO:0000313" key="3">
    <source>
        <dbReference type="EMBL" id="QGZ65639.1"/>
    </source>
</evidence>
<reference evidence="3 4" key="1">
    <citation type="submission" date="2019-12" db="EMBL/GenBank/DDBJ databases">
        <title>Paraburkholderia acidiphila 7Q-K02 sp. nov and Paraburkholderia acidisoli DHF22 sp. nov., two strains isolated from forest soil.</title>
        <authorList>
            <person name="Gao Z."/>
            <person name="Qiu L."/>
        </authorList>
    </citation>
    <scope>NUCLEOTIDE SEQUENCE [LARGE SCALE GENOMIC DNA]</scope>
    <source>
        <strain evidence="3 4">DHF22</strain>
    </source>
</reference>
<name>A0A7Z2GQ58_9BURK</name>
<accession>A0A7Z2GQ58</accession>
<feature type="domain" description="FAD dependent oxidoreductase" evidence="2">
    <location>
        <begin position="31"/>
        <end position="386"/>
    </location>
</feature>
<evidence type="ECO:0000313" key="4">
    <source>
        <dbReference type="Proteomes" id="UP000433577"/>
    </source>
</evidence>
<dbReference type="Proteomes" id="UP000433577">
    <property type="component" value="Chromosome 3"/>
</dbReference>
<evidence type="ECO:0000259" key="2">
    <source>
        <dbReference type="Pfam" id="PF01266"/>
    </source>
</evidence>
<dbReference type="KEGG" id="pacs:FAZ98_28275"/>
<dbReference type="PANTHER" id="PTHR13847">
    <property type="entry name" value="SARCOSINE DEHYDROGENASE-RELATED"/>
    <property type="match status" value="1"/>
</dbReference>
<keyword evidence="4" id="KW-1185">Reference proteome</keyword>
<dbReference type="GO" id="GO:0016491">
    <property type="term" value="F:oxidoreductase activity"/>
    <property type="evidence" value="ECO:0007669"/>
    <property type="project" value="UniProtKB-KW"/>
</dbReference>
<organism evidence="3 4">
    <name type="scientific">Paraburkholderia acidisoli</name>
    <dbReference type="NCBI Taxonomy" id="2571748"/>
    <lineage>
        <taxon>Bacteria</taxon>
        <taxon>Pseudomonadati</taxon>
        <taxon>Pseudomonadota</taxon>
        <taxon>Betaproteobacteria</taxon>
        <taxon>Burkholderiales</taxon>
        <taxon>Burkholderiaceae</taxon>
        <taxon>Paraburkholderia</taxon>
    </lineage>
</organism>
<evidence type="ECO:0000256" key="1">
    <source>
        <dbReference type="ARBA" id="ARBA00023002"/>
    </source>
</evidence>
<dbReference type="Gene3D" id="3.30.9.10">
    <property type="entry name" value="D-Amino Acid Oxidase, subunit A, domain 2"/>
    <property type="match status" value="1"/>
</dbReference>
<sequence length="432" mass="46249">MSAAPLERWYWPTVVGAARAYAPLEGDADCDVAVVGAGLMGLSCALALAQQGARVTVVEAGQPGDGASGRNGGLVVPSLPRVGPADVLRLLGATHGAQLNALVAEGAQTVFDLIRRHDMQCDAVQGGWLNPAHARELVGGLQARVAAWRDAGSRAQWLDAGETQARIGSRAFHGALFDASGGHVNPYAYTQELARVASASGARIHGASPVVRIARDGARYFVHTSQGVLRAQTVIQCTNALHGGQLPLAPEVSRSFVPLTVFQLATRVLTAEERRLVLPGNEALSDTRNNLFAVRYTADGRMVTGGMAPLTLWRAAPRLLRALALRLERILPALGQIRFDYIWRGEAALTPDFLPRLFEVDKNWFAPLGCNGRGIAMATSLGQCLGEFVARRDARVLPLPIRRADPIRAHTLARYAPQVLLPVGMMQDALRK</sequence>
<dbReference type="InterPro" id="IPR036188">
    <property type="entry name" value="FAD/NAD-bd_sf"/>
</dbReference>
<keyword evidence="1" id="KW-0560">Oxidoreductase</keyword>
<protein>
    <submittedName>
        <fullName evidence="3">FAD-dependent oxidoreductase</fullName>
    </submittedName>
</protein>
<dbReference type="GO" id="GO:0005737">
    <property type="term" value="C:cytoplasm"/>
    <property type="evidence" value="ECO:0007669"/>
    <property type="project" value="TreeGrafter"/>
</dbReference>
<dbReference type="EMBL" id="CP046915">
    <property type="protein sequence ID" value="QGZ65639.1"/>
    <property type="molecule type" value="Genomic_DNA"/>
</dbReference>
<dbReference type="Gene3D" id="3.50.50.60">
    <property type="entry name" value="FAD/NAD(P)-binding domain"/>
    <property type="match status" value="1"/>
</dbReference>
<dbReference type="AlphaFoldDB" id="A0A7Z2GQ58"/>
<gene>
    <name evidence="3" type="ORF">FAZ98_28275</name>
</gene>
<dbReference type="InterPro" id="IPR006076">
    <property type="entry name" value="FAD-dep_OxRdtase"/>
</dbReference>
<dbReference type="OrthoDB" id="9342835at2"/>
<dbReference type="Pfam" id="PF01266">
    <property type="entry name" value="DAO"/>
    <property type="match status" value="1"/>
</dbReference>
<dbReference type="SUPFAM" id="SSF51905">
    <property type="entry name" value="FAD/NAD(P)-binding domain"/>
    <property type="match status" value="1"/>
</dbReference>
<dbReference type="RefSeq" id="WP_158956281.1">
    <property type="nucleotide sequence ID" value="NZ_CP046915.1"/>
</dbReference>